<dbReference type="AlphaFoldDB" id="A0AAV2H1L6"/>
<protein>
    <recommendedName>
        <fullName evidence="5">Coiled-coil domain-containing protein 40</fullName>
    </recommendedName>
</protein>
<feature type="region of interest" description="Disordered" evidence="2">
    <location>
        <begin position="196"/>
        <end position="266"/>
    </location>
</feature>
<dbReference type="Proteomes" id="UP001497497">
    <property type="component" value="Unassembled WGS sequence"/>
</dbReference>
<feature type="coiled-coil region" evidence="1">
    <location>
        <begin position="876"/>
        <end position="943"/>
    </location>
</feature>
<evidence type="ECO:0000313" key="3">
    <source>
        <dbReference type="EMBL" id="CAL1527056.1"/>
    </source>
</evidence>
<feature type="compositionally biased region" description="Basic and acidic residues" evidence="2">
    <location>
        <begin position="196"/>
        <end position="210"/>
    </location>
</feature>
<sequence length="1131" mass="129713">MADEENSQEGNEDQIFNAQQAETSQHAESVKSDDVDEENDRYGTPSPKRRSRSSSMKESVRFSFEDKDDFPTQKNSKTTTGVLTFGSVADLKKASIDITKKTRSKLATRDDYHTVAMQPLRWGSDTAISLDKDEIAKSSSDQDLEGKSIDNEPEPIPLGGRGLKKTASIMNVSRMNVYEDLTAREKMYASLVDYDDGRSSDVDAWPDHYGRPSIPGGGGDDDDDDDGDDNGGDDDHGPGDDAGGHDDSDANNDEQGLETDESENETDMVVLDPDHPLMKRFQAALKSHLTKQNDKMTLELRELNENVRVKKKEREDLGVELYGVQQELARYQMILEQQHDKVATLKQERQKEEQELTDIRGLYKESQLIVNKERKKGTELQNEVENLALRLFYMQNAKDNVRSDISVMRRAAEKVETEVAKAEMQKQKQDLYVDRLVEKVDRLKEEIAMYEAQISAQTEETKAAKESLIEAHMEIESIDMEKKDLYQKWNSSLIGMRRRDEAYAAMQDAMVQQEQYILTLQTEMEGYKKSIQKEQEQNEKLTHILNKTDREIEGAKKHMAQVQSKHDSLVNEFSTFTRMLQETEAALARAIADKNLRTAELASLRKQIEQEYQAKVKLEDDILERMRAQLTLDKATYYSKNLIRKTRDATKKLETETADVENAIAQATLELVNVKSRTERLKKILEGLEAQIAEQNAIINKSEQEIVKRNAVIERKQSQVDTMNKKLTQLIAAAGGVELGPLEIQVNSLNKSIDLRHQEVLDLQQLWLRQQNELVTLCETKDMEMKDLVAARRQLTILSQKKLRTENEIEQQQHAMCEIERNVRNMRNDIIKLNSLLHKEKCVGEELEQGNILMENAFVAGLQGAELESIQFQARLDGIKDEKERLLNSLVEAERQIMLWEKKTQLARETRAAVDSEIGQGEMRAMRSEIHRMQVRYSQLMKQQEKMIQDMEKAVSRRDTILTRGDAQSKMKKKVVTKGIFERQMGEIRKKIKQTIQEANACDGEIQELRDHQQVMSEQLEQKQINCQQLQGASDSLDGDIDRTMEIKQRNLTELLARQQKMKYYQQVKEGKYIMMCRTPSSLELESRKQEDRVQALSAIVDRLNSEFPFAQPSLRKVYVALASRTATDDS</sequence>
<comment type="caution">
    <text evidence="3">The sequence shown here is derived from an EMBL/GenBank/DDBJ whole genome shotgun (WGS) entry which is preliminary data.</text>
</comment>
<dbReference type="GO" id="GO:0005737">
    <property type="term" value="C:cytoplasm"/>
    <property type="evidence" value="ECO:0007669"/>
    <property type="project" value="TreeGrafter"/>
</dbReference>
<feature type="region of interest" description="Disordered" evidence="2">
    <location>
        <begin position="133"/>
        <end position="164"/>
    </location>
</feature>
<feature type="compositionally biased region" description="Basic and acidic residues" evidence="2">
    <location>
        <begin position="58"/>
        <end position="71"/>
    </location>
</feature>
<feature type="compositionally biased region" description="Polar residues" evidence="2">
    <location>
        <begin position="72"/>
        <end position="81"/>
    </location>
</feature>
<feature type="compositionally biased region" description="Acidic residues" evidence="2">
    <location>
        <begin position="249"/>
        <end position="266"/>
    </location>
</feature>
<evidence type="ECO:0000256" key="1">
    <source>
        <dbReference type="SAM" id="Coils"/>
    </source>
</evidence>
<accession>A0AAV2H1L6</accession>
<evidence type="ECO:0000313" key="4">
    <source>
        <dbReference type="Proteomes" id="UP001497497"/>
    </source>
</evidence>
<gene>
    <name evidence="3" type="ORF">GSLYS_00001233001</name>
</gene>
<dbReference type="EMBL" id="CAXITT010000011">
    <property type="protein sequence ID" value="CAL1527056.1"/>
    <property type="molecule type" value="Genomic_DNA"/>
</dbReference>
<evidence type="ECO:0008006" key="5">
    <source>
        <dbReference type="Google" id="ProtNLM"/>
    </source>
</evidence>
<name>A0AAV2H1L6_LYMST</name>
<organism evidence="3 4">
    <name type="scientific">Lymnaea stagnalis</name>
    <name type="common">Great pond snail</name>
    <name type="synonym">Helix stagnalis</name>
    <dbReference type="NCBI Taxonomy" id="6523"/>
    <lineage>
        <taxon>Eukaryota</taxon>
        <taxon>Metazoa</taxon>
        <taxon>Spiralia</taxon>
        <taxon>Lophotrochozoa</taxon>
        <taxon>Mollusca</taxon>
        <taxon>Gastropoda</taxon>
        <taxon>Heterobranchia</taxon>
        <taxon>Euthyneura</taxon>
        <taxon>Panpulmonata</taxon>
        <taxon>Hygrophila</taxon>
        <taxon>Lymnaeoidea</taxon>
        <taxon>Lymnaeidae</taxon>
        <taxon>Lymnaea</taxon>
    </lineage>
</organism>
<feature type="compositionally biased region" description="Acidic residues" evidence="2">
    <location>
        <begin position="219"/>
        <end position="232"/>
    </location>
</feature>
<dbReference type="PANTHER" id="PTHR16275">
    <property type="entry name" value="COILED-COIL DOMAIN-CONTAINING PROTEIN 40"/>
    <property type="match status" value="1"/>
</dbReference>
<feature type="compositionally biased region" description="Acidic residues" evidence="2">
    <location>
        <begin position="1"/>
        <end position="12"/>
    </location>
</feature>
<dbReference type="PANTHER" id="PTHR16275:SF8">
    <property type="entry name" value="COILED-COIL DOMAIN-CONTAINING PROTEIN 40"/>
    <property type="match status" value="1"/>
</dbReference>
<reference evidence="3 4" key="1">
    <citation type="submission" date="2024-04" db="EMBL/GenBank/DDBJ databases">
        <authorList>
            <consortium name="Genoscope - CEA"/>
            <person name="William W."/>
        </authorList>
    </citation>
    <scope>NUCLEOTIDE SEQUENCE [LARGE SCALE GENOMIC DNA]</scope>
</reference>
<evidence type="ECO:0000256" key="2">
    <source>
        <dbReference type="SAM" id="MobiDB-lite"/>
    </source>
</evidence>
<dbReference type="Pfam" id="PF08647">
    <property type="entry name" value="BRE1"/>
    <property type="match status" value="1"/>
</dbReference>
<feature type="coiled-coil region" evidence="1">
    <location>
        <begin position="650"/>
        <end position="733"/>
    </location>
</feature>
<feature type="compositionally biased region" description="Basic and acidic residues" evidence="2">
    <location>
        <begin position="233"/>
        <end position="248"/>
    </location>
</feature>
<keyword evidence="4" id="KW-1185">Reference proteome</keyword>
<feature type="coiled-coil region" evidence="1">
    <location>
        <begin position="517"/>
        <end position="572"/>
    </location>
</feature>
<feature type="region of interest" description="Disordered" evidence="2">
    <location>
        <begin position="1"/>
        <end position="81"/>
    </location>
</feature>
<dbReference type="GO" id="GO:0035082">
    <property type="term" value="P:axoneme assembly"/>
    <property type="evidence" value="ECO:0007669"/>
    <property type="project" value="InterPro"/>
</dbReference>
<dbReference type="InterPro" id="IPR037386">
    <property type="entry name" value="CCDC40"/>
</dbReference>
<feature type="coiled-coil region" evidence="1">
    <location>
        <begin position="286"/>
        <end position="460"/>
    </location>
</feature>
<keyword evidence="1" id="KW-0175">Coiled coil</keyword>
<feature type="compositionally biased region" description="Polar residues" evidence="2">
    <location>
        <begin position="14"/>
        <end position="27"/>
    </location>
</feature>
<proteinExistence type="predicted"/>